<gene>
    <name evidence="1" type="ORF">psyc5s11_30640</name>
</gene>
<dbReference type="Proteomes" id="UP000824633">
    <property type="component" value="Chromosome"/>
</dbReference>
<dbReference type="EMBL" id="AP024849">
    <property type="protein sequence ID" value="BCZ46997.1"/>
    <property type="molecule type" value="Genomic_DNA"/>
</dbReference>
<dbReference type="InterPro" id="IPR046141">
    <property type="entry name" value="DUF6143"/>
</dbReference>
<proteinExistence type="predicted"/>
<organism evidence="1 2">
    <name type="scientific">Clostridium gelidum</name>
    <dbReference type="NCBI Taxonomy" id="704125"/>
    <lineage>
        <taxon>Bacteria</taxon>
        <taxon>Bacillati</taxon>
        <taxon>Bacillota</taxon>
        <taxon>Clostridia</taxon>
        <taxon>Eubacteriales</taxon>
        <taxon>Clostridiaceae</taxon>
        <taxon>Clostridium</taxon>
    </lineage>
</organism>
<accession>A0ABM7T4W6</accession>
<sequence>MLQKNSNYIVDRKYIKPQEVVSIPVPLFKSMEGKYFVGQTETLLVDNGLNAWAGLVNPCNSGVNLYANVFTISNFSDDYLTAEIWLNTSFPEKGSVSHKISPTNTALKSLPKNKVNIRFVKSTTLVPQNGVNVYERIVPPNTTLVGEEDGKFIESPGGSYVVVIKSSSPKPHKAIVAFGWWEKSRC</sequence>
<dbReference type="Pfam" id="PF19640">
    <property type="entry name" value="DUF6143"/>
    <property type="match status" value="1"/>
</dbReference>
<name>A0ABM7T4W6_9CLOT</name>
<reference evidence="2" key="1">
    <citation type="submission" date="2021-07" db="EMBL/GenBank/DDBJ databases">
        <title>Complete genome sequencing of a Clostridium isolate.</title>
        <authorList>
            <person name="Ueki A."/>
            <person name="Tonouchi A."/>
        </authorList>
    </citation>
    <scope>NUCLEOTIDE SEQUENCE [LARGE SCALE GENOMIC DNA]</scope>
    <source>
        <strain evidence="2">C5S11</strain>
    </source>
</reference>
<evidence type="ECO:0000313" key="1">
    <source>
        <dbReference type="EMBL" id="BCZ46997.1"/>
    </source>
</evidence>
<keyword evidence="2" id="KW-1185">Reference proteome</keyword>
<protein>
    <submittedName>
        <fullName evidence="1">Uncharacterized protein</fullName>
    </submittedName>
</protein>
<evidence type="ECO:0000313" key="2">
    <source>
        <dbReference type="Proteomes" id="UP000824633"/>
    </source>
</evidence>
<dbReference type="RefSeq" id="WP_224033387.1">
    <property type="nucleotide sequence ID" value="NZ_AP024849.1"/>
</dbReference>